<sequence length="285" mass="33471">MGYICLSIYILIFIVYLFWDGWHYEWLNYGYDGINQHFDINIFSDMDWSLNSEGERVITSTNNLHNLVYICYYTGLGSVIGLITGNEWFKKGSIATLAFPVVSFFSTINPFVAKDIFTWEIFRYHSYFLQIFYDLNHICGMVMGVTILYNTAKKNEKIVDFKKMAPMIMFTWFLYYLAKIFLQKWPFWTPGNELGVISTNQINNMPFYFYGLEFIIVVVLLYFINFLLDAADKWMKKTDFPDKVKISYAKLITFVPFIIFVVLTIIFIATGLIVLQVFPPGTFIQ</sequence>
<protein>
    <submittedName>
        <fullName evidence="1">Uncharacterized protein</fullName>
    </submittedName>
</protein>
<evidence type="ECO:0000313" key="2">
    <source>
        <dbReference type="Proteomes" id="UP000321408"/>
    </source>
</evidence>
<dbReference type="KEGG" id="psyt:DSAG12_03763"/>
<gene>
    <name evidence="1" type="ORF">DSAG12_03763</name>
</gene>
<name>A0A5B9DFU8_9ARCH</name>
<keyword evidence="2" id="KW-1185">Reference proteome</keyword>
<dbReference type="Proteomes" id="UP000321408">
    <property type="component" value="Chromosome"/>
</dbReference>
<reference evidence="1 2" key="1">
    <citation type="journal article" date="2020" name="Nature">
        <title>Isolation of an archaeon at the prokaryote-eukaryote interface.</title>
        <authorList>
            <person name="Imachi H."/>
            <person name="Nobu M.K."/>
            <person name="Nakahara N."/>
            <person name="Morono Y."/>
            <person name="Ogawara M."/>
            <person name="Takaki Y."/>
            <person name="Takano Y."/>
            <person name="Uematsu K."/>
            <person name="Ikuta T."/>
            <person name="Ito M."/>
            <person name="Matsui Y."/>
            <person name="Miyazaki M."/>
            <person name="Murata K."/>
            <person name="Saito Y."/>
            <person name="Sakai S."/>
            <person name="Song C."/>
            <person name="Tasumi E."/>
            <person name="Yamanaka Y."/>
            <person name="Yamaguchi T."/>
            <person name="Kamagata Y."/>
            <person name="Tamaki H."/>
            <person name="Takai K."/>
        </authorList>
    </citation>
    <scope>NUCLEOTIDE SEQUENCE [LARGE SCALE GENOMIC DNA]</scope>
    <source>
        <strain evidence="1 2">MK-D1</strain>
    </source>
</reference>
<dbReference type="AlphaFoldDB" id="A0A5B9DFU8"/>
<dbReference type="EMBL" id="CP042905">
    <property type="protein sequence ID" value="QEE17925.2"/>
    <property type="molecule type" value="Genomic_DNA"/>
</dbReference>
<proteinExistence type="predicted"/>
<reference evidence="1 2" key="2">
    <citation type="journal article" date="2024" name="Int. J. Syst. Evol. Microbiol.">
        <title>Promethearchaeum syntrophicum gen. nov., sp. nov., an anaerobic, obligately syntrophic archaeon, the first isolate of the lineage 'Asgard' archaea, and proposal of the new archaeal phylum Promethearchaeota phyl. nov. and kingdom Promethearchaeati regn. nov.</title>
        <authorList>
            <person name="Imachi H."/>
            <person name="Nobu M.K."/>
            <person name="Kato S."/>
            <person name="Takaki Y."/>
            <person name="Miyazaki M."/>
            <person name="Miyata M."/>
            <person name="Ogawara M."/>
            <person name="Saito Y."/>
            <person name="Sakai S."/>
            <person name="Tahara Y.O."/>
            <person name="Takano Y."/>
            <person name="Tasumi E."/>
            <person name="Uematsu K."/>
            <person name="Yoshimura T."/>
            <person name="Itoh T."/>
            <person name="Ohkuma M."/>
            <person name="Takai K."/>
        </authorList>
    </citation>
    <scope>NUCLEOTIDE SEQUENCE [LARGE SCALE GENOMIC DNA]</scope>
    <source>
        <strain evidence="1 2">MK-D1</strain>
    </source>
</reference>
<evidence type="ECO:0000313" key="1">
    <source>
        <dbReference type="EMBL" id="QEE17925.2"/>
    </source>
</evidence>
<accession>A0A5B9DFU8</accession>
<organism evidence="1 2">
    <name type="scientific">Promethearchaeum syntrophicum</name>
    <dbReference type="NCBI Taxonomy" id="2594042"/>
    <lineage>
        <taxon>Archaea</taxon>
        <taxon>Promethearchaeati</taxon>
        <taxon>Promethearchaeota</taxon>
        <taxon>Promethearchaeia</taxon>
        <taxon>Promethearchaeales</taxon>
        <taxon>Promethearchaeaceae</taxon>
        <taxon>Promethearchaeum</taxon>
    </lineage>
</organism>